<protein>
    <recommendedName>
        <fullName evidence="1">Amine oxidase domain-containing protein</fullName>
    </recommendedName>
</protein>
<dbReference type="AlphaFoldDB" id="A0A4Q7ZBG1"/>
<proteinExistence type="predicted"/>
<reference evidence="2 3" key="1">
    <citation type="submission" date="2019-02" db="EMBL/GenBank/DDBJ databases">
        <title>Genomic Encyclopedia of Type Strains, Phase IV (KMG-IV): sequencing the most valuable type-strain genomes for metagenomic binning, comparative biology and taxonomic classification.</title>
        <authorList>
            <person name="Goeker M."/>
        </authorList>
    </citation>
    <scope>NUCLEOTIDE SEQUENCE [LARGE SCALE GENOMIC DNA]</scope>
    <source>
        <strain evidence="2 3">DSM 105135</strain>
    </source>
</reference>
<name>A0A4Q7ZBG1_9GAMM</name>
<gene>
    <name evidence="2" type="ORF">EV700_0896</name>
</gene>
<dbReference type="PANTHER" id="PTHR16128">
    <property type="entry name" value="FAD/NAD(P)-BINDING OXIDOREDUCTASE FAMILY PROTEIN"/>
    <property type="match status" value="1"/>
</dbReference>
<dbReference type="PANTHER" id="PTHR16128:SF5">
    <property type="entry name" value="FAD_NAD(P)-BINDING OXIDOREDUCTASE FAMILY PROTEIN"/>
    <property type="match status" value="1"/>
</dbReference>
<dbReference type="EMBL" id="SHKX01000010">
    <property type="protein sequence ID" value="RZU47928.1"/>
    <property type="molecule type" value="Genomic_DNA"/>
</dbReference>
<dbReference type="InterPro" id="IPR002937">
    <property type="entry name" value="Amino_oxidase"/>
</dbReference>
<dbReference type="GO" id="GO:0016491">
    <property type="term" value="F:oxidoreductase activity"/>
    <property type="evidence" value="ECO:0007669"/>
    <property type="project" value="InterPro"/>
</dbReference>
<dbReference type="InterPro" id="IPR036188">
    <property type="entry name" value="FAD/NAD-bd_sf"/>
</dbReference>
<sequence length="330" mass="34797">MMNTTRAVAVVGAGLAGLSCARVLQDAGLAVTVFDKSRGVGGRLCTRRGDDWQADHGAQYFTARSPAFRAQVDLWMHAGVVTEWQPLRAVFGPHETSSGEPVQRFVGVPGMSAPAKALAAGLTVKTGHTVQVLRRVEDGWRLETAEHGLLPGVFGAVLLAAPAAQAAALLQPVSASLAAMAAGHRMLPSWTVMARFDAPPELPFEAAFVNEGPLRWVARNSSKPGRSGRECWVLQASAAWSAVHLEEEPEVAGQALVAAFRALGGPEPAAVSVHRWRYADCEPATTGSVWEPESGLGLCGDWLLGGRVEGAWSCGRELGGKVLSNLPSVK</sequence>
<dbReference type="Gene3D" id="3.50.50.60">
    <property type="entry name" value="FAD/NAD(P)-binding domain"/>
    <property type="match status" value="1"/>
</dbReference>
<dbReference type="Pfam" id="PF13450">
    <property type="entry name" value="NAD_binding_8"/>
    <property type="match status" value="1"/>
</dbReference>
<evidence type="ECO:0000313" key="3">
    <source>
        <dbReference type="Proteomes" id="UP000292423"/>
    </source>
</evidence>
<dbReference type="Pfam" id="PF01593">
    <property type="entry name" value="Amino_oxidase"/>
    <property type="match status" value="1"/>
</dbReference>
<comment type="caution">
    <text evidence="2">The sequence shown here is derived from an EMBL/GenBank/DDBJ whole genome shotgun (WGS) entry which is preliminary data.</text>
</comment>
<dbReference type="Gene3D" id="3.90.660.10">
    <property type="match status" value="1"/>
</dbReference>
<dbReference type="RefSeq" id="WP_207224573.1">
    <property type="nucleotide sequence ID" value="NZ_SHKX01000010.1"/>
</dbReference>
<dbReference type="Proteomes" id="UP000292423">
    <property type="component" value="Unassembled WGS sequence"/>
</dbReference>
<dbReference type="PROSITE" id="PS51257">
    <property type="entry name" value="PROKAR_LIPOPROTEIN"/>
    <property type="match status" value="1"/>
</dbReference>
<feature type="domain" description="Amine oxidase" evidence="1">
    <location>
        <begin position="106"/>
        <end position="314"/>
    </location>
</feature>
<organism evidence="2 3">
    <name type="scientific">Fluviicoccus keumensis</name>
    <dbReference type="NCBI Taxonomy" id="1435465"/>
    <lineage>
        <taxon>Bacteria</taxon>
        <taxon>Pseudomonadati</taxon>
        <taxon>Pseudomonadota</taxon>
        <taxon>Gammaproteobacteria</taxon>
        <taxon>Moraxellales</taxon>
        <taxon>Moraxellaceae</taxon>
        <taxon>Fluviicoccus</taxon>
    </lineage>
</organism>
<dbReference type="SUPFAM" id="SSF51905">
    <property type="entry name" value="FAD/NAD(P)-binding domain"/>
    <property type="match status" value="1"/>
</dbReference>
<keyword evidence="3" id="KW-1185">Reference proteome</keyword>
<accession>A0A4Q7ZBG1</accession>
<dbReference type="PRINTS" id="PR00419">
    <property type="entry name" value="ADXRDTASE"/>
</dbReference>
<evidence type="ECO:0000313" key="2">
    <source>
        <dbReference type="EMBL" id="RZU47928.1"/>
    </source>
</evidence>
<evidence type="ECO:0000259" key="1">
    <source>
        <dbReference type="Pfam" id="PF01593"/>
    </source>
</evidence>